<evidence type="ECO:0000313" key="4">
    <source>
        <dbReference type="EMBL" id="OLV18651.1"/>
    </source>
</evidence>
<dbReference type="AlphaFoldDB" id="A0A1U7P0F1"/>
<feature type="transmembrane region" description="Helical" evidence="1">
    <location>
        <begin position="12"/>
        <end position="33"/>
    </location>
</feature>
<dbReference type="RefSeq" id="WP_075831533.1">
    <property type="nucleotide sequence ID" value="NZ_MSTI01000062.1"/>
</dbReference>
<keyword evidence="1" id="KW-1133">Transmembrane helix</keyword>
<proteinExistence type="predicted"/>
<accession>A0A1U7P0F1</accession>
<evidence type="ECO:0000256" key="1">
    <source>
        <dbReference type="SAM" id="Phobius"/>
    </source>
</evidence>
<gene>
    <name evidence="4" type="ORF">BOO71_0004993</name>
    <name evidence="3" type="ORF">BOO71_0009478</name>
</gene>
<dbReference type="EMBL" id="MSTI01000062">
    <property type="protein sequence ID" value="OLV18651.1"/>
    <property type="molecule type" value="Genomic_DNA"/>
</dbReference>
<dbReference type="EMBL" id="MSTI01000107">
    <property type="protein sequence ID" value="OLV17288.1"/>
    <property type="molecule type" value="Genomic_DNA"/>
</dbReference>
<comment type="caution">
    <text evidence="4">The sequence shown here is derived from an EMBL/GenBank/DDBJ whole genome shotgun (WGS) entry which is preliminary data.</text>
</comment>
<feature type="domain" description="SHOCT" evidence="2">
    <location>
        <begin position="55"/>
        <end position="79"/>
    </location>
</feature>
<reference evidence="4 5" key="1">
    <citation type="submission" date="2017-01" db="EMBL/GenBank/DDBJ databases">
        <title>Genome Analysis of Deinococcus marmoris KOPRI26562.</title>
        <authorList>
            <person name="Kim J.H."/>
            <person name="Oh H.-M."/>
        </authorList>
    </citation>
    <scope>NUCLEOTIDE SEQUENCE [LARGE SCALE GENOMIC DNA]</scope>
    <source>
        <strain evidence="4 5">KOPRI26562</strain>
    </source>
</reference>
<sequence>MNGYGYGMDSGGFGWIGMLLFMVVIIVGLVVLVRALNQGSHGGHAGSVFDTDRTLQIARERFARGELTKEQFETLKRDLGH</sequence>
<dbReference type="Proteomes" id="UP000186607">
    <property type="component" value="Unassembled WGS sequence"/>
</dbReference>
<dbReference type="InterPro" id="IPR018649">
    <property type="entry name" value="SHOCT"/>
</dbReference>
<evidence type="ECO:0000313" key="3">
    <source>
        <dbReference type="EMBL" id="OLV17288.1"/>
    </source>
</evidence>
<organism evidence="4 5">
    <name type="scientific">Deinococcus marmoris</name>
    <dbReference type="NCBI Taxonomy" id="249408"/>
    <lineage>
        <taxon>Bacteria</taxon>
        <taxon>Thermotogati</taxon>
        <taxon>Deinococcota</taxon>
        <taxon>Deinococci</taxon>
        <taxon>Deinococcales</taxon>
        <taxon>Deinococcaceae</taxon>
        <taxon>Deinococcus</taxon>
    </lineage>
</organism>
<dbReference type="OrthoDB" id="27456at2"/>
<name>A0A1U7P0F1_9DEIO</name>
<protein>
    <recommendedName>
        <fullName evidence="2">SHOCT domain-containing protein</fullName>
    </recommendedName>
</protein>
<dbReference type="STRING" id="249408.BOO71_0004993"/>
<dbReference type="Pfam" id="PF09851">
    <property type="entry name" value="SHOCT"/>
    <property type="match status" value="1"/>
</dbReference>
<keyword evidence="1" id="KW-0472">Membrane</keyword>
<keyword evidence="5" id="KW-1185">Reference proteome</keyword>
<evidence type="ECO:0000259" key="2">
    <source>
        <dbReference type="Pfam" id="PF09851"/>
    </source>
</evidence>
<evidence type="ECO:0000313" key="5">
    <source>
        <dbReference type="Proteomes" id="UP000186607"/>
    </source>
</evidence>
<keyword evidence="1" id="KW-0812">Transmembrane</keyword>